<dbReference type="RefSeq" id="WP_119305675.1">
    <property type="nucleotide sequence ID" value="NZ_AP014608.1"/>
</dbReference>
<dbReference type="Pfam" id="PF13603">
    <property type="entry name" value="tRNA-synt_1_2"/>
    <property type="match status" value="1"/>
</dbReference>
<dbReference type="GO" id="GO:0002161">
    <property type="term" value="F:aminoacyl-tRNA deacylase activity"/>
    <property type="evidence" value="ECO:0007669"/>
    <property type="project" value="InterPro"/>
</dbReference>
<dbReference type="Pfam" id="PF08264">
    <property type="entry name" value="Anticodon_1"/>
    <property type="match status" value="1"/>
</dbReference>
<evidence type="ECO:0000313" key="13">
    <source>
        <dbReference type="EMBL" id="BBA17423.1"/>
    </source>
</evidence>
<keyword evidence="5 9" id="KW-0067">ATP-binding</keyword>
<dbReference type="InterPro" id="IPR009080">
    <property type="entry name" value="tRNAsynth_Ia_anticodon-bd"/>
</dbReference>
<evidence type="ECO:0000259" key="12">
    <source>
        <dbReference type="Pfam" id="PF13603"/>
    </source>
</evidence>
<evidence type="ECO:0000256" key="7">
    <source>
        <dbReference type="ARBA" id="ARBA00023146"/>
    </source>
</evidence>
<dbReference type="SUPFAM" id="SSF50677">
    <property type="entry name" value="ValRS/IleRS/LeuRS editing domain"/>
    <property type="match status" value="1"/>
</dbReference>
<keyword evidence="14" id="KW-1185">Reference proteome</keyword>
<evidence type="ECO:0000256" key="1">
    <source>
        <dbReference type="ARBA" id="ARBA00005594"/>
    </source>
</evidence>
<comment type="similarity">
    <text evidence="1 9">Belongs to the class-I aminoacyl-tRNA synthetase family.</text>
</comment>
<dbReference type="GO" id="GO:0005829">
    <property type="term" value="C:cytosol"/>
    <property type="evidence" value="ECO:0007669"/>
    <property type="project" value="TreeGrafter"/>
</dbReference>
<dbReference type="InterPro" id="IPR014729">
    <property type="entry name" value="Rossmann-like_a/b/a_fold"/>
</dbReference>
<evidence type="ECO:0000256" key="8">
    <source>
        <dbReference type="ARBA" id="ARBA00047469"/>
    </source>
</evidence>
<protein>
    <recommendedName>
        <fullName evidence="2">leucine--tRNA ligase</fullName>
        <ecNumber evidence="2">6.1.1.4</ecNumber>
    </recommendedName>
</protein>
<dbReference type="Proteomes" id="UP000263619">
    <property type="component" value="Chromosome"/>
</dbReference>
<dbReference type="PANTHER" id="PTHR43740:SF2">
    <property type="entry name" value="LEUCINE--TRNA LIGASE, MITOCHONDRIAL"/>
    <property type="match status" value="1"/>
</dbReference>
<dbReference type="FunFam" id="1.10.730.10:FF:000002">
    <property type="entry name" value="Leucine--tRNA ligase"/>
    <property type="match status" value="1"/>
</dbReference>
<dbReference type="OrthoDB" id="9810365at2"/>
<evidence type="ECO:0000256" key="6">
    <source>
        <dbReference type="ARBA" id="ARBA00022917"/>
    </source>
</evidence>
<organism evidence="13 14">
    <name type="scientific">Blattabacterium cuenoti STAT</name>
    <dbReference type="NCBI Taxonomy" id="1457030"/>
    <lineage>
        <taxon>Bacteria</taxon>
        <taxon>Pseudomonadati</taxon>
        <taxon>Bacteroidota</taxon>
        <taxon>Flavobacteriia</taxon>
        <taxon>Flavobacteriales</taxon>
        <taxon>Blattabacteriaceae</taxon>
        <taxon>Blattabacterium</taxon>
    </lineage>
</organism>
<keyword evidence="4 9" id="KW-0547">Nucleotide-binding</keyword>
<evidence type="ECO:0000256" key="5">
    <source>
        <dbReference type="ARBA" id="ARBA00022840"/>
    </source>
</evidence>
<reference evidence="13 14" key="1">
    <citation type="submission" date="2014-06" db="EMBL/GenBank/DDBJ databases">
        <title>Genome sequence of the intracellular symbiont Blattabacterium cuenoti, strain STAT from the wood feeding cockroach Salganea taiwanensis taiwanensis.</title>
        <authorList>
            <person name="Kinjo Y."/>
            <person name="Ohkuma M."/>
            <person name="Tokuda G."/>
        </authorList>
    </citation>
    <scope>NUCLEOTIDE SEQUENCE [LARGE SCALE GENOMIC DNA]</scope>
    <source>
        <strain evidence="13 14">STAT</strain>
    </source>
</reference>
<gene>
    <name evidence="13" type="primary">leuS</name>
    <name evidence="13" type="ORF">STAT_516</name>
</gene>
<dbReference type="FunFam" id="3.40.50.620:FF:000060">
    <property type="entry name" value="Leucine--tRNA ligase"/>
    <property type="match status" value="1"/>
</dbReference>
<keyword evidence="7 9" id="KW-0030">Aminoacyl-tRNA synthetase</keyword>
<dbReference type="PRINTS" id="PR00985">
    <property type="entry name" value="TRNASYNTHLEU"/>
</dbReference>
<dbReference type="InterPro" id="IPR013155">
    <property type="entry name" value="M/V/L/I-tRNA-synth_anticd-bd"/>
</dbReference>
<dbReference type="InterPro" id="IPR015413">
    <property type="entry name" value="Methionyl/Leucyl_tRNA_Synth"/>
</dbReference>
<dbReference type="AlphaFoldDB" id="A0A224AJ49"/>
<dbReference type="Gene3D" id="3.40.50.620">
    <property type="entry name" value="HUPs"/>
    <property type="match status" value="3"/>
</dbReference>
<dbReference type="Pfam" id="PF09334">
    <property type="entry name" value="tRNA-synt_1g"/>
    <property type="match status" value="1"/>
</dbReference>
<dbReference type="FunFam" id="3.40.50.620:FF:000056">
    <property type="entry name" value="Leucine--tRNA ligase"/>
    <property type="match status" value="1"/>
</dbReference>
<comment type="catalytic activity">
    <reaction evidence="8">
        <text>tRNA(Leu) + L-leucine + ATP = L-leucyl-tRNA(Leu) + AMP + diphosphate</text>
        <dbReference type="Rhea" id="RHEA:11688"/>
        <dbReference type="Rhea" id="RHEA-COMP:9613"/>
        <dbReference type="Rhea" id="RHEA-COMP:9622"/>
        <dbReference type="ChEBI" id="CHEBI:30616"/>
        <dbReference type="ChEBI" id="CHEBI:33019"/>
        <dbReference type="ChEBI" id="CHEBI:57427"/>
        <dbReference type="ChEBI" id="CHEBI:78442"/>
        <dbReference type="ChEBI" id="CHEBI:78494"/>
        <dbReference type="ChEBI" id="CHEBI:456215"/>
        <dbReference type="EC" id="6.1.1.4"/>
    </reaction>
</comment>
<evidence type="ECO:0000256" key="3">
    <source>
        <dbReference type="ARBA" id="ARBA00022598"/>
    </source>
</evidence>
<evidence type="ECO:0000313" key="14">
    <source>
        <dbReference type="Proteomes" id="UP000263619"/>
    </source>
</evidence>
<feature type="domain" description="Leucyl-tRNA synthetase editing" evidence="12">
    <location>
        <begin position="277"/>
        <end position="432"/>
    </location>
</feature>
<keyword evidence="6 9" id="KW-0648">Protein biosynthesis</keyword>
<proteinExistence type="inferred from homology"/>
<dbReference type="GO" id="GO:0006429">
    <property type="term" value="P:leucyl-tRNA aminoacylation"/>
    <property type="evidence" value="ECO:0007669"/>
    <property type="project" value="InterPro"/>
</dbReference>
<dbReference type="InterPro" id="IPR009008">
    <property type="entry name" value="Val/Leu/Ile-tRNA-synth_edit"/>
</dbReference>
<dbReference type="EC" id="6.1.1.4" evidence="2"/>
<dbReference type="EMBL" id="AP014608">
    <property type="protein sequence ID" value="BBA17423.1"/>
    <property type="molecule type" value="Genomic_DNA"/>
</dbReference>
<evidence type="ECO:0000259" key="10">
    <source>
        <dbReference type="Pfam" id="PF08264"/>
    </source>
</evidence>
<keyword evidence="3 9" id="KW-0436">Ligase</keyword>
<evidence type="ECO:0000256" key="4">
    <source>
        <dbReference type="ARBA" id="ARBA00022741"/>
    </source>
</evidence>
<dbReference type="InterPro" id="IPR002302">
    <property type="entry name" value="Leu-tRNA-ligase"/>
</dbReference>
<dbReference type="PANTHER" id="PTHR43740">
    <property type="entry name" value="LEUCYL-TRNA SYNTHETASE"/>
    <property type="match status" value="1"/>
</dbReference>
<accession>A0A224AJ49</accession>
<name>A0A224AJ49_9FLAO</name>
<dbReference type="GO" id="GO:0004823">
    <property type="term" value="F:leucine-tRNA ligase activity"/>
    <property type="evidence" value="ECO:0007669"/>
    <property type="project" value="UniProtKB-EC"/>
</dbReference>
<dbReference type="GO" id="GO:0005524">
    <property type="term" value="F:ATP binding"/>
    <property type="evidence" value="ECO:0007669"/>
    <property type="project" value="UniProtKB-KW"/>
</dbReference>
<dbReference type="InterPro" id="IPR025709">
    <property type="entry name" value="Leu_tRNA-synth_edit"/>
</dbReference>
<feature type="domain" description="Methionyl/Leucyl tRNA synthetase" evidence="11">
    <location>
        <begin position="33"/>
        <end position="140"/>
    </location>
</feature>
<sequence>MEYNFREIEKRWQIYWKKHNVFHSKRNKKRKYYILNMFPYPSGTGLHVGHCLGYIASDVYARYKRTKKYNVLNPIGFDSFGLPAEQYAIQTGKHPYDTTLENSRIYKEQINKIGISFDWSRELYTSNPNYYHWTQWMFIQIFNSWYDKNDEQAKPINLLIEEFNKNGNYFINASSTTSKYKFDSKTWKKFNFYEKESVLLNYRLAFLYNNTVNWCPALGTVLANDEIKNGRSERGDFPVYEKKMLQWHIRISAYAERLIKGLHFINCSQSLKKLQYNWIGKSKEIYVLLKIIYPINDIHQIELLISHPEMIFGITFIILSPDHPLVSSTRDFTVPIDENKKNIYGIFTGNYVFHPFIRNKKIPIYISNFISVNHNTQSIIGIPGYEEKSKKFAEKFGIEIIKVLDFNKKYIINSNFLNGLTRKEAKEKIIKILVKNKIGKLKISYKIRDAIFSRQRYWGEPIPIYFKNKIPKTIPIDKLPLLLPKIDNFYPKDGKPPLARTKNWAWDEKNMKIVPNILIDHKYIFPIETSTMPSWAGSSWYYLRYMDVHNNQFFIDKKKENYWKNVDLYIGGSEHSTGHLIYARFWHKFLLDRGWITTEEPFKKILNQGMILSYSAIILKVVGDDIFLSYGLRNKKHAYSSFQEIYVDLSFIKKNNELDIFKFKKYRPEFYSSVFILEKGSFFCKRKLEKMSKSKYNVINPNDICAKYGSDTFRMYEMFLGPINQSKPWDENKINGIKKFLIKFWCLFHKNNEFQISEIAPTFQEFKILHNTIKKIQNKMNFFYWNTSISLLMIMTNQLTELKCNKRKILEPFVQLIAPFAPHISEELWYKLGKKKSVIFYNFPVFNPKYIIKNEITYPIMFNGKLKFLEKFDSSAPIEKIKNKILNHPKTKFFLKKNTLQKVILIPKKIINILFK</sequence>
<evidence type="ECO:0000256" key="9">
    <source>
        <dbReference type="RuleBase" id="RU363039"/>
    </source>
</evidence>
<evidence type="ECO:0000256" key="2">
    <source>
        <dbReference type="ARBA" id="ARBA00013164"/>
    </source>
</evidence>
<evidence type="ECO:0000259" key="11">
    <source>
        <dbReference type="Pfam" id="PF09334"/>
    </source>
</evidence>
<dbReference type="SUPFAM" id="SSF52374">
    <property type="entry name" value="Nucleotidylyl transferase"/>
    <property type="match status" value="1"/>
</dbReference>
<feature type="domain" description="Methionyl/Valyl/Leucyl/Isoleucyl-tRNA synthetase anticodon-binding" evidence="10">
    <location>
        <begin position="769"/>
        <end position="879"/>
    </location>
</feature>
<dbReference type="Gene3D" id="1.10.730.10">
    <property type="entry name" value="Isoleucyl-tRNA Synthetase, Domain 1"/>
    <property type="match status" value="2"/>
</dbReference>
<dbReference type="SUPFAM" id="SSF47323">
    <property type="entry name" value="Anticodon-binding domain of a subclass of class I aminoacyl-tRNA synthetases"/>
    <property type="match status" value="1"/>
</dbReference>